<reference evidence="2 3" key="1">
    <citation type="submission" date="2024-04" db="EMBL/GenBank/DDBJ databases">
        <title>WGS of bacteria from Torrens River.</title>
        <authorList>
            <person name="Wyrsch E.R."/>
            <person name="Drigo B."/>
        </authorList>
    </citation>
    <scope>NUCLEOTIDE SEQUENCE [LARGE SCALE GENOMIC DNA]</scope>
    <source>
        <strain evidence="2 3">TWI391</strain>
    </source>
</reference>
<keyword evidence="1" id="KW-0812">Transmembrane</keyword>
<feature type="transmembrane region" description="Helical" evidence="1">
    <location>
        <begin position="43"/>
        <end position="64"/>
    </location>
</feature>
<organism evidence="2 3">
    <name type="scientific">Sphingobacterium kitahiroshimense</name>
    <dbReference type="NCBI Taxonomy" id="470446"/>
    <lineage>
        <taxon>Bacteria</taxon>
        <taxon>Pseudomonadati</taxon>
        <taxon>Bacteroidota</taxon>
        <taxon>Sphingobacteriia</taxon>
        <taxon>Sphingobacteriales</taxon>
        <taxon>Sphingobacteriaceae</taxon>
        <taxon>Sphingobacterium</taxon>
    </lineage>
</organism>
<keyword evidence="1" id="KW-0472">Membrane</keyword>
<keyword evidence="3" id="KW-1185">Reference proteome</keyword>
<comment type="caution">
    <text evidence="2">The sequence shown here is derived from an EMBL/GenBank/DDBJ whole genome shotgun (WGS) entry which is preliminary data.</text>
</comment>
<evidence type="ECO:0000313" key="2">
    <source>
        <dbReference type="EMBL" id="MEN5377652.1"/>
    </source>
</evidence>
<proteinExistence type="predicted"/>
<sequence length="184" mass="21263">MLADILISLILPSITIWTFARARKKENSFENTQHGVKILKNHILFAILGYCIGLIFVFFIGLGYYFNWDMGQDSSWLLILFSALLMASLFYGFLYITNYYHNHKVYIGENKISVINAWGKAKTINWDEIKDAEFDKTRHEIRLYAQDGTSVCISGLLYGLAAFHAKLAKHKPYLVARTLRPQTW</sequence>
<dbReference type="Proteomes" id="UP001409291">
    <property type="component" value="Unassembled WGS sequence"/>
</dbReference>
<evidence type="ECO:0000256" key="1">
    <source>
        <dbReference type="SAM" id="Phobius"/>
    </source>
</evidence>
<accession>A0ABV0BT12</accession>
<evidence type="ECO:0000313" key="3">
    <source>
        <dbReference type="Proteomes" id="UP001409291"/>
    </source>
</evidence>
<dbReference type="RefSeq" id="WP_168126929.1">
    <property type="nucleotide sequence ID" value="NZ_JBDJLH010000002.1"/>
</dbReference>
<feature type="transmembrane region" description="Helical" evidence="1">
    <location>
        <begin position="6"/>
        <end position="22"/>
    </location>
</feature>
<keyword evidence="1" id="KW-1133">Transmembrane helix</keyword>
<name>A0ABV0BT12_9SPHI</name>
<feature type="transmembrane region" description="Helical" evidence="1">
    <location>
        <begin position="76"/>
        <end position="96"/>
    </location>
</feature>
<dbReference type="EMBL" id="JBDJNQ010000004">
    <property type="protein sequence ID" value="MEN5377652.1"/>
    <property type="molecule type" value="Genomic_DNA"/>
</dbReference>
<gene>
    <name evidence="2" type="ORF">ABE541_10295</name>
</gene>
<protein>
    <submittedName>
        <fullName evidence="2">Uncharacterized protein</fullName>
    </submittedName>
</protein>